<proteinExistence type="predicted"/>
<feature type="region of interest" description="Disordered" evidence="1">
    <location>
        <begin position="197"/>
        <end position="222"/>
    </location>
</feature>
<feature type="region of interest" description="Disordered" evidence="1">
    <location>
        <begin position="16"/>
        <end position="152"/>
    </location>
</feature>
<dbReference type="CDD" id="cd22395">
    <property type="entry name" value="KH-I_AKAP1"/>
    <property type="match status" value="1"/>
</dbReference>
<dbReference type="AlphaFoldDB" id="A0A553PAR8"/>
<dbReference type="GO" id="GO:0005739">
    <property type="term" value="C:mitochondrion"/>
    <property type="evidence" value="ECO:0007669"/>
    <property type="project" value="UniProtKB-ARBA"/>
</dbReference>
<dbReference type="InterPro" id="IPR036612">
    <property type="entry name" value="KH_dom_type_1_sf"/>
</dbReference>
<dbReference type="InterPro" id="IPR002999">
    <property type="entry name" value="Tudor"/>
</dbReference>
<feature type="compositionally biased region" description="Low complexity" evidence="1">
    <location>
        <begin position="55"/>
        <end position="74"/>
    </location>
</feature>
<dbReference type="SUPFAM" id="SSF63748">
    <property type="entry name" value="Tudor/PWWP/MBT"/>
    <property type="match status" value="1"/>
</dbReference>
<dbReference type="EMBL" id="VCGU01000005">
    <property type="protein sequence ID" value="TRY74764.1"/>
    <property type="molecule type" value="Genomic_DNA"/>
</dbReference>
<evidence type="ECO:0000256" key="1">
    <source>
        <dbReference type="SAM" id="MobiDB-lite"/>
    </source>
</evidence>
<evidence type="ECO:0000259" key="2">
    <source>
        <dbReference type="PROSITE" id="PS50304"/>
    </source>
</evidence>
<name>A0A553PAR8_TIGCA</name>
<dbReference type="OMA" id="WASICET"/>
<dbReference type="InterPro" id="IPR050621">
    <property type="entry name" value="Tudor_domain_containing"/>
</dbReference>
<dbReference type="PANTHER" id="PTHR22948">
    <property type="entry name" value="TUDOR DOMAIN CONTAINING PROTEIN"/>
    <property type="match status" value="1"/>
</dbReference>
<keyword evidence="4" id="KW-1185">Reference proteome</keyword>
<reference evidence="3 4" key="1">
    <citation type="journal article" date="2018" name="Nat. Ecol. Evol.">
        <title>Genomic signatures of mitonuclear coevolution across populations of Tigriopus californicus.</title>
        <authorList>
            <person name="Barreto F.S."/>
            <person name="Watson E.T."/>
            <person name="Lima T.G."/>
            <person name="Willett C.S."/>
            <person name="Edmands S."/>
            <person name="Li W."/>
            <person name="Burton R.S."/>
        </authorList>
    </citation>
    <scope>NUCLEOTIDE SEQUENCE [LARGE SCALE GENOMIC DNA]</scope>
    <source>
        <strain evidence="3 4">San Diego</strain>
    </source>
</reference>
<organism evidence="3 4">
    <name type="scientific">Tigriopus californicus</name>
    <name type="common">Marine copepod</name>
    <dbReference type="NCBI Taxonomy" id="6832"/>
    <lineage>
        <taxon>Eukaryota</taxon>
        <taxon>Metazoa</taxon>
        <taxon>Ecdysozoa</taxon>
        <taxon>Arthropoda</taxon>
        <taxon>Crustacea</taxon>
        <taxon>Multicrustacea</taxon>
        <taxon>Hexanauplia</taxon>
        <taxon>Copepoda</taxon>
        <taxon>Harpacticoida</taxon>
        <taxon>Harpacticidae</taxon>
        <taxon>Tigriopus</taxon>
    </lineage>
</organism>
<dbReference type="Pfam" id="PF00567">
    <property type="entry name" value="TUDOR"/>
    <property type="match status" value="1"/>
</dbReference>
<dbReference type="InterPro" id="IPR035437">
    <property type="entry name" value="SNase_OB-fold_sf"/>
</dbReference>
<feature type="compositionally biased region" description="Basic residues" evidence="1">
    <location>
        <begin position="206"/>
        <end position="215"/>
    </location>
</feature>
<gene>
    <name evidence="3" type="ORF">TCAL_05671</name>
</gene>
<dbReference type="PANTHER" id="PTHR22948:SF65">
    <property type="entry name" value="A-KINASE ANCHORING PROTEIN 1"/>
    <property type="match status" value="1"/>
</dbReference>
<dbReference type="PROSITE" id="PS50304">
    <property type="entry name" value="TUDOR"/>
    <property type="match status" value="1"/>
</dbReference>
<dbReference type="Proteomes" id="UP000318571">
    <property type="component" value="Chromosome 2"/>
</dbReference>
<protein>
    <recommendedName>
        <fullName evidence="2">Tudor domain-containing protein</fullName>
    </recommendedName>
</protein>
<sequence>MKPKKRLDEEQLSCELSKLNIHPEAMTKASIPEGSVVKPSTDPVKSSAPAEKSDTTPTSNTTATAASTGAASSSGRTHPDSGVVSPCEGTGSSTPVSRMVAPAVPGQTKTRSNSTDGGLGGSLCGEEEAETGSTEGGQALSDSGQGSETDEQSANHVVSFHFHVPNWLCGKFIGLQGSVIKQFKTASNCTITLKAQSNSQTNNSTKNHKHHSRHHQNNDQHGNQVCIIDGTRVNIEKCLQMIRDKFPLEDYPELSLEQVNCPLEDPSNITTSIVSPQQALATGIMQELVVSAIINGGCVSLQLPNNFYFSSLEQLTTCMYHTYYELDTPSVPRPVVPNVLCVAAYENQWYRVQVISYDSETDSCDARFVDFGGFDSFQGVDLRQIRTDFTTLPFQATDCYLSNVMPSDGEAWSPESATVLHELISSKACSGRMVGYAADGSPFVELYVTETPSSSSTKSPTEPVLVNRTLVDRGVASWVEHEVLEEVGEALEV</sequence>
<feature type="compositionally biased region" description="Polar residues" evidence="1">
    <location>
        <begin position="140"/>
        <end position="152"/>
    </location>
</feature>
<dbReference type="InterPro" id="IPR004087">
    <property type="entry name" value="KH_dom"/>
</dbReference>
<feature type="compositionally biased region" description="Polar residues" evidence="1">
    <location>
        <begin position="107"/>
        <end position="116"/>
    </location>
</feature>
<dbReference type="GO" id="GO:0010468">
    <property type="term" value="P:regulation of gene expression"/>
    <property type="evidence" value="ECO:0007669"/>
    <property type="project" value="UniProtKB-ARBA"/>
</dbReference>
<dbReference type="CDD" id="cd20407">
    <property type="entry name" value="Tudor_AKAP1"/>
    <property type="match status" value="1"/>
</dbReference>
<accession>A0A553PAR8</accession>
<feature type="domain" description="Tudor" evidence="2">
    <location>
        <begin position="334"/>
        <end position="392"/>
    </location>
</feature>
<comment type="caution">
    <text evidence="3">The sequence shown here is derived from an EMBL/GenBank/DDBJ whole genome shotgun (WGS) entry which is preliminary data.</text>
</comment>
<dbReference type="SMART" id="SM00333">
    <property type="entry name" value="TUDOR"/>
    <property type="match status" value="1"/>
</dbReference>
<dbReference type="InterPro" id="IPR047367">
    <property type="entry name" value="Tudor_AKAP1"/>
</dbReference>
<dbReference type="GO" id="GO:0003723">
    <property type="term" value="F:RNA binding"/>
    <property type="evidence" value="ECO:0007669"/>
    <property type="project" value="InterPro"/>
</dbReference>
<dbReference type="Gene3D" id="2.30.30.140">
    <property type="match status" value="1"/>
</dbReference>
<dbReference type="InterPro" id="IPR004088">
    <property type="entry name" value="KH_dom_type_1"/>
</dbReference>
<evidence type="ECO:0000313" key="4">
    <source>
        <dbReference type="Proteomes" id="UP000318571"/>
    </source>
</evidence>
<dbReference type="Gene3D" id="2.40.50.90">
    <property type="match status" value="1"/>
</dbReference>
<dbReference type="STRING" id="6832.A0A553PAR8"/>
<dbReference type="Gene3D" id="3.30.1370.10">
    <property type="entry name" value="K Homology domain, type 1"/>
    <property type="match status" value="1"/>
</dbReference>
<dbReference type="InterPro" id="IPR047368">
    <property type="entry name" value="KH-I_AKAP1"/>
</dbReference>
<dbReference type="Pfam" id="PF00013">
    <property type="entry name" value="KH_1"/>
    <property type="match status" value="1"/>
</dbReference>
<dbReference type="SMART" id="SM00322">
    <property type="entry name" value="KH"/>
    <property type="match status" value="1"/>
</dbReference>
<evidence type="ECO:0000313" key="3">
    <source>
        <dbReference type="EMBL" id="TRY74764.1"/>
    </source>
</evidence>
<dbReference type="SUPFAM" id="SSF54791">
    <property type="entry name" value="Eukaryotic type KH-domain (KH-domain type I)"/>
    <property type="match status" value="1"/>
</dbReference>